<proteinExistence type="predicted"/>
<dbReference type="PROSITE" id="PS50181">
    <property type="entry name" value="FBOX"/>
    <property type="match status" value="1"/>
</dbReference>
<dbReference type="InterPro" id="IPR050232">
    <property type="entry name" value="FBL13/AtMIF1-like"/>
</dbReference>
<reference evidence="2 3" key="1">
    <citation type="submission" date="2024-04" db="EMBL/GenBank/DDBJ databases">
        <title>Genome assembly C_amara_ONT_v2.</title>
        <authorList>
            <person name="Yant L."/>
            <person name="Moore C."/>
            <person name="Slenker M."/>
        </authorList>
    </citation>
    <scope>NUCLEOTIDE SEQUENCE [LARGE SCALE GENOMIC DNA]</scope>
    <source>
        <tissue evidence="2">Leaf</tissue>
    </source>
</reference>
<name>A0ABD1AIN9_CARAN</name>
<dbReference type="InterPro" id="IPR006566">
    <property type="entry name" value="FBD"/>
</dbReference>
<comment type="caution">
    <text evidence="2">The sequence shown here is derived from an EMBL/GenBank/DDBJ whole genome shotgun (WGS) entry which is preliminary data.</text>
</comment>
<dbReference type="Gene3D" id="1.20.1280.50">
    <property type="match status" value="1"/>
</dbReference>
<dbReference type="PANTHER" id="PTHR31900">
    <property type="entry name" value="F-BOX/RNI SUPERFAMILY PROTEIN-RELATED"/>
    <property type="match status" value="1"/>
</dbReference>
<dbReference type="PANTHER" id="PTHR31900:SF25">
    <property type="entry name" value="FBD DOMAIN-CONTAINING PROTEIN"/>
    <property type="match status" value="1"/>
</dbReference>
<dbReference type="InterPro" id="IPR055411">
    <property type="entry name" value="LRR_FXL15/At3g58940/PEG3-like"/>
</dbReference>
<dbReference type="SUPFAM" id="SSF81383">
    <property type="entry name" value="F-box domain"/>
    <property type="match status" value="1"/>
</dbReference>
<dbReference type="CDD" id="cd22160">
    <property type="entry name" value="F-box_AtFBL13-like"/>
    <property type="match status" value="1"/>
</dbReference>
<evidence type="ECO:0000313" key="2">
    <source>
        <dbReference type="EMBL" id="KAL1206636.1"/>
    </source>
</evidence>
<protein>
    <submittedName>
        <fullName evidence="2">F-box/FBD/LRR-repeat protein</fullName>
    </submittedName>
</protein>
<dbReference type="SUPFAM" id="SSF52047">
    <property type="entry name" value="RNI-like"/>
    <property type="match status" value="1"/>
</dbReference>
<sequence length="446" mass="51330">MGGRKKKTKVCDKVPVEDRISQLPDSVIAEILCHISTKDAVRTSVLSTRWRNLWESVPELDISSYRFSSDVNSFVSFAERFFDPHMKSWVRKLRLSMSKSPDDKSFLNRWIDAVSTRRIQHLDLRLYHFNSSDSILPLSIYTCQTLVHLQLHHAILVNAEVVSLPCLKIIHLEETTCPNEATLEKLISGSPLLEDLTLIRFSKHIAKVLQVRSQTLKRIRINESSAKVVIDAPLLQCLRTVIHSTKNFEIINLGFSTKLDINVLYGHGTTYRTSLIHGILTDISRVRDLDINHYFWKEIFPYSKSGPVPQFGNLSHLNSRFFVTDLEMLPTLLESCPKLESLTLELIDPYMGSKTKKEPKVIFLTVPECLVSSLKLVAFKRSIPGNEGEIELLRYLLKNSTILEKLKLDVYYTKKAECDFLKELLTMPRCSSTCEIHCSFIRKRYW</sequence>
<dbReference type="InterPro" id="IPR001810">
    <property type="entry name" value="F-box_dom"/>
</dbReference>
<dbReference type="InterPro" id="IPR036047">
    <property type="entry name" value="F-box-like_dom_sf"/>
</dbReference>
<dbReference type="Pfam" id="PF00646">
    <property type="entry name" value="F-box"/>
    <property type="match status" value="1"/>
</dbReference>
<dbReference type="Pfam" id="PF08387">
    <property type="entry name" value="FBD"/>
    <property type="match status" value="1"/>
</dbReference>
<dbReference type="InterPro" id="IPR053781">
    <property type="entry name" value="F-box_AtFBL13-like"/>
</dbReference>
<organism evidence="2 3">
    <name type="scientific">Cardamine amara subsp. amara</name>
    <dbReference type="NCBI Taxonomy" id="228776"/>
    <lineage>
        <taxon>Eukaryota</taxon>
        <taxon>Viridiplantae</taxon>
        <taxon>Streptophyta</taxon>
        <taxon>Embryophyta</taxon>
        <taxon>Tracheophyta</taxon>
        <taxon>Spermatophyta</taxon>
        <taxon>Magnoliopsida</taxon>
        <taxon>eudicotyledons</taxon>
        <taxon>Gunneridae</taxon>
        <taxon>Pentapetalae</taxon>
        <taxon>rosids</taxon>
        <taxon>malvids</taxon>
        <taxon>Brassicales</taxon>
        <taxon>Brassicaceae</taxon>
        <taxon>Cardamineae</taxon>
        <taxon>Cardamine</taxon>
    </lineage>
</organism>
<evidence type="ECO:0000313" key="3">
    <source>
        <dbReference type="Proteomes" id="UP001558713"/>
    </source>
</evidence>
<dbReference type="AlphaFoldDB" id="A0ABD1AIN9"/>
<dbReference type="EMBL" id="JBANAX010000497">
    <property type="protein sequence ID" value="KAL1206636.1"/>
    <property type="molecule type" value="Genomic_DNA"/>
</dbReference>
<dbReference type="InterPro" id="IPR032675">
    <property type="entry name" value="LRR_dom_sf"/>
</dbReference>
<dbReference type="Pfam" id="PF24758">
    <property type="entry name" value="LRR_At5g56370"/>
    <property type="match status" value="1"/>
</dbReference>
<dbReference type="Proteomes" id="UP001558713">
    <property type="component" value="Unassembled WGS sequence"/>
</dbReference>
<feature type="domain" description="F-box" evidence="1">
    <location>
        <begin position="17"/>
        <end position="65"/>
    </location>
</feature>
<accession>A0ABD1AIN9</accession>
<dbReference type="SMART" id="SM00579">
    <property type="entry name" value="FBD"/>
    <property type="match status" value="1"/>
</dbReference>
<dbReference type="Gene3D" id="3.80.10.10">
    <property type="entry name" value="Ribonuclease Inhibitor"/>
    <property type="match status" value="1"/>
</dbReference>
<gene>
    <name evidence="2" type="ORF">V5N11_027199</name>
</gene>
<keyword evidence="3" id="KW-1185">Reference proteome</keyword>
<dbReference type="SMART" id="SM00256">
    <property type="entry name" value="FBOX"/>
    <property type="match status" value="1"/>
</dbReference>
<evidence type="ECO:0000259" key="1">
    <source>
        <dbReference type="PROSITE" id="PS50181"/>
    </source>
</evidence>